<dbReference type="Gene3D" id="1.10.3470.10">
    <property type="entry name" value="ABC transporter involved in vitamin B12 uptake, BtuC"/>
    <property type="match status" value="1"/>
</dbReference>
<comment type="caution">
    <text evidence="8">The sequence shown here is derived from an EMBL/GenBank/DDBJ whole genome shotgun (WGS) entry which is preliminary data.</text>
</comment>
<keyword evidence="6" id="KW-0813">Transport</keyword>
<evidence type="ECO:0000313" key="8">
    <source>
        <dbReference type="EMBL" id="MEI4551969.1"/>
    </source>
</evidence>
<feature type="transmembrane region" description="Helical" evidence="7">
    <location>
        <begin position="21"/>
        <end position="41"/>
    </location>
</feature>
<keyword evidence="9" id="KW-1185">Reference proteome</keyword>
<keyword evidence="5 7" id="KW-0472">Membrane</keyword>
<comment type="subcellular location">
    <subcellularLocation>
        <location evidence="6">Cell membrane</location>
        <topology evidence="6">Multi-pass membrane protein</topology>
    </subcellularLocation>
    <subcellularLocation>
        <location evidence="1">Membrane</location>
        <topology evidence="1">Multi-pass membrane protein</topology>
    </subcellularLocation>
</comment>
<evidence type="ECO:0000256" key="7">
    <source>
        <dbReference type="SAM" id="Phobius"/>
    </source>
</evidence>
<feature type="transmembrane region" description="Helical" evidence="7">
    <location>
        <begin position="53"/>
        <end position="74"/>
    </location>
</feature>
<evidence type="ECO:0000256" key="1">
    <source>
        <dbReference type="ARBA" id="ARBA00004141"/>
    </source>
</evidence>
<comment type="similarity">
    <text evidence="2 6">Belongs to the ABC-3 integral membrane protein family.</text>
</comment>
<dbReference type="Pfam" id="PF00950">
    <property type="entry name" value="ABC-3"/>
    <property type="match status" value="1"/>
</dbReference>
<dbReference type="RefSeq" id="WP_336436850.1">
    <property type="nucleotide sequence ID" value="NZ_JBAWKS010000002.1"/>
</dbReference>
<evidence type="ECO:0000256" key="6">
    <source>
        <dbReference type="RuleBase" id="RU003943"/>
    </source>
</evidence>
<protein>
    <submittedName>
        <fullName evidence="8">Metal ABC transporter permease</fullName>
    </submittedName>
</protein>
<evidence type="ECO:0000256" key="3">
    <source>
        <dbReference type="ARBA" id="ARBA00022692"/>
    </source>
</evidence>
<dbReference type="Proteomes" id="UP001382455">
    <property type="component" value="Unassembled WGS sequence"/>
</dbReference>
<evidence type="ECO:0000256" key="4">
    <source>
        <dbReference type="ARBA" id="ARBA00022989"/>
    </source>
</evidence>
<evidence type="ECO:0000313" key="9">
    <source>
        <dbReference type="Proteomes" id="UP001382455"/>
    </source>
</evidence>
<dbReference type="PANTHER" id="PTHR30477:SF18">
    <property type="entry name" value="METAL TRANSPORT SYSTEM MEMBRANE PROTEIN CT_417-RELATED"/>
    <property type="match status" value="1"/>
</dbReference>
<feature type="transmembrane region" description="Helical" evidence="7">
    <location>
        <begin position="241"/>
        <end position="262"/>
    </location>
</feature>
<sequence length="296" mass="31719">MLDLVHTFFSNLVNIGLLPEMFSYGFLVNAFLASLLIGPLLGALGTLVVVKRLAFLSEAVGHSALTGVSIGILLGEPITAPWISLFAFSLLFALSLQWVRGRTTVPYDALIGVFLAFALAMGAALLMLVAQQVNAHLVEQVLFGSVLTANEQDLLILMVMFVIIAVLAWRFSNQAFLTAIAPEIAKSQRINTKLHDYGFVVLIALMTVAAVKIIGAILVGALLLIPAASARLLAHNLRSMLLWSVMIATTSALIGVLLPMYMQWAVTTGPAIILTACCWFVFAISVHSVKGVSTRA</sequence>
<feature type="transmembrane region" description="Helical" evidence="7">
    <location>
        <begin position="80"/>
        <end position="99"/>
    </location>
</feature>
<proteinExistence type="inferred from homology"/>
<dbReference type="EMBL" id="JBAWKS010000002">
    <property type="protein sequence ID" value="MEI4551969.1"/>
    <property type="molecule type" value="Genomic_DNA"/>
</dbReference>
<feature type="transmembrane region" description="Helical" evidence="7">
    <location>
        <begin position="154"/>
        <end position="173"/>
    </location>
</feature>
<dbReference type="InterPro" id="IPR037294">
    <property type="entry name" value="ABC_BtuC-like"/>
</dbReference>
<evidence type="ECO:0000256" key="2">
    <source>
        <dbReference type="ARBA" id="ARBA00008034"/>
    </source>
</evidence>
<dbReference type="SUPFAM" id="SSF81345">
    <property type="entry name" value="ABC transporter involved in vitamin B12 uptake, BtuC"/>
    <property type="match status" value="1"/>
</dbReference>
<keyword evidence="3 6" id="KW-0812">Transmembrane</keyword>
<dbReference type="PANTHER" id="PTHR30477">
    <property type="entry name" value="ABC-TRANSPORTER METAL-BINDING PROTEIN"/>
    <property type="match status" value="1"/>
</dbReference>
<accession>A0ABU8EYA6</accession>
<evidence type="ECO:0000256" key="5">
    <source>
        <dbReference type="ARBA" id="ARBA00023136"/>
    </source>
</evidence>
<name>A0ABU8EYA6_9GAMM</name>
<organism evidence="8 9">
    <name type="scientific">Pseudoalteromonas spongiae</name>
    <dbReference type="NCBI Taxonomy" id="298657"/>
    <lineage>
        <taxon>Bacteria</taxon>
        <taxon>Pseudomonadati</taxon>
        <taxon>Pseudomonadota</taxon>
        <taxon>Gammaproteobacteria</taxon>
        <taxon>Alteromonadales</taxon>
        <taxon>Pseudoalteromonadaceae</taxon>
        <taxon>Pseudoalteromonas</taxon>
    </lineage>
</organism>
<gene>
    <name evidence="8" type="ORF">WAE96_19995</name>
</gene>
<feature type="transmembrane region" description="Helical" evidence="7">
    <location>
        <begin position="194"/>
        <end position="211"/>
    </location>
</feature>
<feature type="transmembrane region" description="Helical" evidence="7">
    <location>
        <begin position="111"/>
        <end position="134"/>
    </location>
</feature>
<reference evidence="8 9" key="1">
    <citation type="submission" date="2023-12" db="EMBL/GenBank/DDBJ databases">
        <title>Friends and Foes: Symbiotic and Algicidal bacterial influence on Karenia brevis blooms.</title>
        <authorList>
            <person name="Fei C."/>
            <person name="Mohamed A.R."/>
            <person name="Booker A."/>
            <person name="Arshad M."/>
            <person name="Klass S."/>
            <person name="Ahn S."/>
            <person name="Gilbert P.M."/>
            <person name="Heil C.A."/>
            <person name="Martinez J.M."/>
            <person name="Amin S.A."/>
        </authorList>
    </citation>
    <scope>NUCLEOTIDE SEQUENCE [LARGE SCALE GENOMIC DNA]</scope>
    <source>
        <strain evidence="8 9">CE15</strain>
    </source>
</reference>
<feature type="transmembrane region" description="Helical" evidence="7">
    <location>
        <begin position="268"/>
        <end position="289"/>
    </location>
</feature>
<keyword evidence="4 7" id="KW-1133">Transmembrane helix</keyword>
<dbReference type="InterPro" id="IPR001626">
    <property type="entry name" value="ABC_TroCD"/>
</dbReference>